<keyword evidence="4" id="KW-1185">Reference proteome</keyword>
<dbReference type="NCBIfam" id="TIGR01575">
    <property type="entry name" value="rimI"/>
    <property type="match status" value="1"/>
</dbReference>
<keyword evidence="3" id="KW-0808">Transferase</keyword>
<name>K8Z920_9ENTE</name>
<dbReference type="SUPFAM" id="SSF55729">
    <property type="entry name" value="Acyl-CoA N-acyltransferases (Nat)"/>
    <property type="match status" value="1"/>
</dbReference>
<dbReference type="Pfam" id="PF00583">
    <property type="entry name" value="Acetyltransf_1"/>
    <property type="match status" value="1"/>
</dbReference>
<dbReference type="InterPro" id="IPR000182">
    <property type="entry name" value="GNAT_dom"/>
</dbReference>
<dbReference type="Proteomes" id="UP000016057">
    <property type="component" value="Unassembled WGS sequence"/>
</dbReference>
<dbReference type="InterPro" id="IPR006464">
    <property type="entry name" value="AcTrfase_RimI/Ard1"/>
</dbReference>
<gene>
    <name evidence="3" type="ORF">C683_0840</name>
</gene>
<dbReference type="EC" id="2.3.1.266" evidence="1"/>
<keyword evidence="1" id="KW-0963">Cytoplasm</keyword>
<dbReference type="RefSeq" id="WP_009490350.1">
    <property type="nucleotide sequence ID" value="NZ_AMYT01000017.1"/>
</dbReference>
<protein>
    <recommendedName>
        <fullName evidence="1">[Ribosomal protein bS18]-alanine N-acetyltransferase</fullName>
        <ecNumber evidence="1">2.3.1.266</ecNumber>
    </recommendedName>
</protein>
<organism evidence="3 4">
    <name type="scientific">Catellicoccus marimammalium M35/04/3</name>
    <dbReference type="NCBI Taxonomy" id="1234409"/>
    <lineage>
        <taxon>Bacteria</taxon>
        <taxon>Bacillati</taxon>
        <taxon>Bacillota</taxon>
        <taxon>Bacilli</taxon>
        <taxon>Lactobacillales</taxon>
        <taxon>Enterococcaceae</taxon>
        <taxon>Catellicoccus</taxon>
    </lineage>
</organism>
<comment type="catalytic activity">
    <reaction evidence="1">
        <text>N-terminal L-alanyl-[ribosomal protein bS18] + acetyl-CoA = N-terminal N(alpha)-acetyl-L-alanyl-[ribosomal protein bS18] + CoA + H(+)</text>
        <dbReference type="Rhea" id="RHEA:43756"/>
        <dbReference type="Rhea" id="RHEA-COMP:10676"/>
        <dbReference type="Rhea" id="RHEA-COMP:10677"/>
        <dbReference type="ChEBI" id="CHEBI:15378"/>
        <dbReference type="ChEBI" id="CHEBI:57287"/>
        <dbReference type="ChEBI" id="CHEBI:57288"/>
        <dbReference type="ChEBI" id="CHEBI:64718"/>
        <dbReference type="ChEBI" id="CHEBI:83683"/>
        <dbReference type="EC" id="2.3.1.266"/>
    </reaction>
</comment>
<evidence type="ECO:0000313" key="4">
    <source>
        <dbReference type="Proteomes" id="UP000016057"/>
    </source>
</evidence>
<dbReference type="InterPro" id="IPR016181">
    <property type="entry name" value="Acyl_CoA_acyltransferase"/>
</dbReference>
<comment type="subcellular location">
    <subcellularLocation>
        <location evidence="1">Cytoplasm</location>
    </subcellularLocation>
</comment>
<dbReference type="CDD" id="cd04301">
    <property type="entry name" value="NAT_SF"/>
    <property type="match status" value="1"/>
</dbReference>
<comment type="function">
    <text evidence="1">Acetylates the N-terminal alanine of ribosomal protein bS18.</text>
</comment>
<feature type="domain" description="N-acetyltransferase" evidence="2">
    <location>
        <begin position="1"/>
        <end position="142"/>
    </location>
</feature>
<comment type="caution">
    <text evidence="3">The sequence shown here is derived from an EMBL/GenBank/DDBJ whole genome shotgun (WGS) entry which is preliminary data.</text>
</comment>
<dbReference type="eggNOG" id="COG0456">
    <property type="taxonomic scope" value="Bacteria"/>
</dbReference>
<dbReference type="STRING" id="1234409.C683_0840"/>
<dbReference type="GO" id="GO:0005737">
    <property type="term" value="C:cytoplasm"/>
    <property type="evidence" value="ECO:0007669"/>
    <property type="project" value="UniProtKB-SubCell"/>
</dbReference>
<dbReference type="Gene3D" id="3.40.630.30">
    <property type="match status" value="1"/>
</dbReference>
<dbReference type="AlphaFoldDB" id="K8Z920"/>
<comment type="similarity">
    <text evidence="1">Belongs to the acetyltransferase family. RimI subfamily.</text>
</comment>
<evidence type="ECO:0000259" key="2">
    <source>
        <dbReference type="PROSITE" id="PS51186"/>
    </source>
</evidence>
<sequence>MKLQELQKKDIPLIQKIAARAYEEDPWTTAQYESDFSNEYTHFLGVYDKECVGYIHYQVLAQEGEILNLAVDPKAQGKNLGSLLIEAMWQKEEMQRCFLEVRLSNKKAQAVYQKQGFQKIGTRKNYYQNPKEDAILMERERN</sequence>
<dbReference type="PANTHER" id="PTHR43617:SF35">
    <property type="entry name" value="[RIBOSOMAL PROTEIN BS18]-ALANINE N-ACETYLTRANSFERASE"/>
    <property type="match status" value="1"/>
</dbReference>
<proteinExistence type="inferred from homology"/>
<dbReference type="PANTHER" id="PTHR43617">
    <property type="entry name" value="L-AMINO ACID N-ACETYLTRANSFERASE"/>
    <property type="match status" value="1"/>
</dbReference>
<dbReference type="EMBL" id="AMYT01000017">
    <property type="protein sequence ID" value="EKU27509.1"/>
    <property type="molecule type" value="Genomic_DNA"/>
</dbReference>
<dbReference type="InterPro" id="IPR050276">
    <property type="entry name" value="MshD_Acetyltransferase"/>
</dbReference>
<reference evidence="3 4" key="1">
    <citation type="journal article" date="2013" name="Genome Announc.">
        <title>Draft Genome Sequence of Catellicoccus marimammalium, a Novel Species Commonly Found in Gull Feces.</title>
        <authorList>
            <person name="Weigand M.R."/>
            <person name="Ryu H."/>
            <person name="Bozcek L."/>
            <person name="Konstantinidis K.T."/>
            <person name="Santo Domingo J.W."/>
        </authorList>
    </citation>
    <scope>NUCLEOTIDE SEQUENCE [LARGE SCALE GENOMIC DNA]</scope>
    <source>
        <strain evidence="3 4">M35/04/3</strain>
    </source>
</reference>
<evidence type="ECO:0000313" key="3">
    <source>
        <dbReference type="EMBL" id="EKU27509.1"/>
    </source>
</evidence>
<dbReference type="PROSITE" id="PS51186">
    <property type="entry name" value="GNAT"/>
    <property type="match status" value="1"/>
</dbReference>
<accession>K8Z920</accession>
<dbReference type="GO" id="GO:0008999">
    <property type="term" value="F:protein-N-terminal-alanine acetyltransferase activity"/>
    <property type="evidence" value="ECO:0007669"/>
    <property type="project" value="UniProtKB-EC"/>
</dbReference>
<evidence type="ECO:0000256" key="1">
    <source>
        <dbReference type="RuleBase" id="RU363094"/>
    </source>
</evidence>